<comment type="similarity">
    <text evidence="1 5">Belongs to the aldehyde dehydrogenase family.</text>
</comment>
<protein>
    <submittedName>
        <fullName evidence="7">Aldehyde dehydrogenase domain-containing protein</fullName>
    </submittedName>
</protein>
<dbReference type="InterPro" id="IPR029510">
    <property type="entry name" value="Ald_DH_CS_GLU"/>
</dbReference>
<evidence type="ECO:0000256" key="3">
    <source>
        <dbReference type="ARBA" id="ARBA00023027"/>
    </source>
</evidence>
<dbReference type="PROSITE" id="PS00687">
    <property type="entry name" value="ALDEHYDE_DEHYDR_GLU"/>
    <property type="match status" value="1"/>
</dbReference>
<dbReference type="EMBL" id="JAUEDM010000001">
    <property type="protein sequence ID" value="KAK3329956.1"/>
    <property type="molecule type" value="Genomic_DNA"/>
</dbReference>
<evidence type="ECO:0000313" key="8">
    <source>
        <dbReference type="Proteomes" id="UP001283341"/>
    </source>
</evidence>
<keyword evidence="2 5" id="KW-0560">Oxidoreductase</keyword>
<accession>A0AAE0MEU0</accession>
<dbReference type="FunFam" id="3.40.605.10:FF:000007">
    <property type="entry name" value="NAD/NADP-dependent betaine aldehyde dehydrogenase"/>
    <property type="match status" value="1"/>
</dbReference>
<gene>
    <name evidence="7" type="ORF">B0H66DRAFT_542436</name>
</gene>
<dbReference type="GO" id="GO:0016620">
    <property type="term" value="F:oxidoreductase activity, acting on the aldehyde or oxo group of donors, NAD or NADP as acceptor"/>
    <property type="evidence" value="ECO:0007669"/>
    <property type="project" value="InterPro"/>
</dbReference>
<evidence type="ECO:0000256" key="5">
    <source>
        <dbReference type="RuleBase" id="RU003345"/>
    </source>
</evidence>
<dbReference type="InterPro" id="IPR015590">
    <property type="entry name" value="Aldehyde_DH_dom"/>
</dbReference>
<dbReference type="Gene3D" id="3.40.309.10">
    <property type="entry name" value="Aldehyde Dehydrogenase, Chain A, domain 2"/>
    <property type="match status" value="1"/>
</dbReference>
<dbReference type="AlphaFoldDB" id="A0AAE0MEU0"/>
<organism evidence="7 8">
    <name type="scientific">Apodospora peruviana</name>
    <dbReference type="NCBI Taxonomy" id="516989"/>
    <lineage>
        <taxon>Eukaryota</taxon>
        <taxon>Fungi</taxon>
        <taxon>Dikarya</taxon>
        <taxon>Ascomycota</taxon>
        <taxon>Pezizomycotina</taxon>
        <taxon>Sordariomycetes</taxon>
        <taxon>Sordariomycetidae</taxon>
        <taxon>Sordariales</taxon>
        <taxon>Lasiosphaeriaceae</taxon>
        <taxon>Apodospora</taxon>
    </lineage>
</organism>
<comment type="caution">
    <text evidence="7">The sequence shown here is derived from an EMBL/GenBank/DDBJ whole genome shotgun (WGS) entry which is preliminary data.</text>
</comment>
<feature type="domain" description="Aldehyde dehydrogenase" evidence="6">
    <location>
        <begin position="70"/>
        <end position="540"/>
    </location>
</feature>
<dbReference type="PANTHER" id="PTHR43720:SF2">
    <property type="entry name" value="2-AMINOMUCONIC SEMIALDEHYDE DEHYDROGENASE"/>
    <property type="match status" value="1"/>
</dbReference>
<feature type="active site" evidence="4">
    <location>
        <position position="303"/>
    </location>
</feature>
<dbReference type="InterPro" id="IPR016160">
    <property type="entry name" value="Ald_DH_CS_CYS"/>
</dbReference>
<name>A0AAE0MEU0_9PEZI</name>
<dbReference type="Proteomes" id="UP001283341">
    <property type="component" value="Unassembled WGS sequence"/>
</dbReference>
<dbReference type="InterPro" id="IPR016163">
    <property type="entry name" value="Ald_DH_C"/>
</dbReference>
<keyword evidence="3" id="KW-0520">NAD</keyword>
<dbReference type="Gene3D" id="3.40.605.10">
    <property type="entry name" value="Aldehyde Dehydrogenase, Chain A, domain 1"/>
    <property type="match status" value="1"/>
</dbReference>
<dbReference type="PROSITE" id="PS00070">
    <property type="entry name" value="ALDEHYDE_DEHYDR_CYS"/>
    <property type="match status" value="1"/>
</dbReference>
<dbReference type="InterPro" id="IPR016162">
    <property type="entry name" value="Ald_DH_N"/>
</dbReference>
<dbReference type="Pfam" id="PF00171">
    <property type="entry name" value="Aldedh"/>
    <property type="match status" value="1"/>
</dbReference>
<evidence type="ECO:0000313" key="7">
    <source>
        <dbReference type="EMBL" id="KAK3329956.1"/>
    </source>
</evidence>
<sequence length="546" mass="59419">MEREKSTHPAVMTSIEDSPVPRKISPIDEIWTNAHSLKTATTFLKDRSDSHTPLHLQNFVSGDFTPTVSSSAGSWIDSFNPKTGALFAKVPCTQPDDVEAAVQAAKAAFPAWAKTSRVERSQYLQRISDLIKLDREKFAVWESIDQGKTLERARIEVDRAVANFSYFATYILHEQTAARMIDGVALTYEHRSPAGVFALISPWNMPLYLLTWKLAPCLAFGCTAVAKPSEITSMSAFLLGRVFQEAGLPRGVINIIFGDGPTTGAALVASPLVNGVSFTGGTETGIAIRQATAAQIGKHLSLELGGKNPTLVFSDSMLPEHRDRTIRIAASAAFENQGEICLCGSRIYVEKTMYDDFVRHFTDYVAKTYVLGQTVGAVASLQHYNKIRGYLQLAAKDGATFNLGGVPAALLPPDDDDITVISNSEERGYWIPPTTLTNVPLDSLVLKDEIFGPVVTISSFQDEQEAVSLANDSEYGLAAVLLTADGARMRRVGEQLEAGMVWVNSWLVRELGTPFGGMKNSGTGREGGDSSRDVFTVVRTMHLPSF</sequence>
<dbReference type="SUPFAM" id="SSF53720">
    <property type="entry name" value="ALDH-like"/>
    <property type="match status" value="1"/>
</dbReference>
<proteinExistence type="inferred from homology"/>
<dbReference type="PANTHER" id="PTHR43720">
    <property type="entry name" value="2-AMINOMUCONIC SEMIALDEHYDE DEHYDROGENASE"/>
    <property type="match status" value="1"/>
</dbReference>
<dbReference type="InterPro" id="IPR016161">
    <property type="entry name" value="Ald_DH/histidinol_DH"/>
</dbReference>
<evidence type="ECO:0000259" key="6">
    <source>
        <dbReference type="Pfam" id="PF00171"/>
    </source>
</evidence>
<keyword evidence="8" id="KW-1185">Reference proteome</keyword>
<evidence type="ECO:0000256" key="2">
    <source>
        <dbReference type="ARBA" id="ARBA00023002"/>
    </source>
</evidence>
<evidence type="ECO:0000256" key="4">
    <source>
        <dbReference type="PROSITE-ProRule" id="PRU10007"/>
    </source>
</evidence>
<reference evidence="7" key="2">
    <citation type="submission" date="2023-06" db="EMBL/GenBank/DDBJ databases">
        <authorList>
            <consortium name="Lawrence Berkeley National Laboratory"/>
            <person name="Haridas S."/>
            <person name="Hensen N."/>
            <person name="Bonometti L."/>
            <person name="Westerberg I."/>
            <person name="Brannstrom I.O."/>
            <person name="Guillou S."/>
            <person name="Cros-Aarteil S."/>
            <person name="Calhoun S."/>
            <person name="Kuo A."/>
            <person name="Mondo S."/>
            <person name="Pangilinan J."/>
            <person name="Riley R."/>
            <person name="Labutti K."/>
            <person name="Andreopoulos B."/>
            <person name="Lipzen A."/>
            <person name="Chen C."/>
            <person name="Yanf M."/>
            <person name="Daum C."/>
            <person name="Ng V."/>
            <person name="Clum A."/>
            <person name="Steindorff A."/>
            <person name="Ohm R."/>
            <person name="Martin F."/>
            <person name="Silar P."/>
            <person name="Natvig D."/>
            <person name="Lalanne C."/>
            <person name="Gautier V."/>
            <person name="Ament-Velasquez S.L."/>
            <person name="Kruys A."/>
            <person name="Hutchinson M.I."/>
            <person name="Powell A.J."/>
            <person name="Barry K."/>
            <person name="Miller A.N."/>
            <person name="Grigoriev I.V."/>
            <person name="Debuchy R."/>
            <person name="Gladieux P."/>
            <person name="Thoren M.H."/>
            <person name="Johannesson H."/>
        </authorList>
    </citation>
    <scope>NUCLEOTIDE SEQUENCE</scope>
    <source>
        <strain evidence="7">CBS 118394</strain>
    </source>
</reference>
<evidence type="ECO:0000256" key="1">
    <source>
        <dbReference type="ARBA" id="ARBA00009986"/>
    </source>
</evidence>
<reference evidence="7" key="1">
    <citation type="journal article" date="2023" name="Mol. Phylogenet. Evol.">
        <title>Genome-scale phylogeny and comparative genomics of the fungal order Sordariales.</title>
        <authorList>
            <person name="Hensen N."/>
            <person name="Bonometti L."/>
            <person name="Westerberg I."/>
            <person name="Brannstrom I.O."/>
            <person name="Guillou S."/>
            <person name="Cros-Aarteil S."/>
            <person name="Calhoun S."/>
            <person name="Haridas S."/>
            <person name="Kuo A."/>
            <person name="Mondo S."/>
            <person name="Pangilinan J."/>
            <person name="Riley R."/>
            <person name="LaButti K."/>
            <person name="Andreopoulos B."/>
            <person name="Lipzen A."/>
            <person name="Chen C."/>
            <person name="Yan M."/>
            <person name="Daum C."/>
            <person name="Ng V."/>
            <person name="Clum A."/>
            <person name="Steindorff A."/>
            <person name="Ohm R.A."/>
            <person name="Martin F."/>
            <person name="Silar P."/>
            <person name="Natvig D.O."/>
            <person name="Lalanne C."/>
            <person name="Gautier V."/>
            <person name="Ament-Velasquez S.L."/>
            <person name="Kruys A."/>
            <person name="Hutchinson M.I."/>
            <person name="Powell A.J."/>
            <person name="Barry K."/>
            <person name="Miller A.N."/>
            <person name="Grigoriev I.V."/>
            <person name="Debuchy R."/>
            <person name="Gladieux P."/>
            <person name="Hiltunen Thoren M."/>
            <person name="Johannesson H."/>
        </authorList>
    </citation>
    <scope>NUCLEOTIDE SEQUENCE</scope>
    <source>
        <strain evidence="7">CBS 118394</strain>
    </source>
</reference>